<comment type="caution">
    <text evidence="1">The sequence shown here is derived from an EMBL/GenBank/DDBJ whole genome shotgun (WGS) entry which is preliminary data.</text>
</comment>
<proteinExistence type="predicted"/>
<reference evidence="1" key="1">
    <citation type="journal article" date="2015" name="Nature">
        <title>Complex archaea that bridge the gap between prokaryotes and eukaryotes.</title>
        <authorList>
            <person name="Spang A."/>
            <person name="Saw J.H."/>
            <person name="Jorgensen S.L."/>
            <person name="Zaremba-Niedzwiedzka K."/>
            <person name="Martijn J."/>
            <person name="Lind A.E."/>
            <person name="van Eijk R."/>
            <person name="Schleper C."/>
            <person name="Guy L."/>
            <person name="Ettema T.J."/>
        </authorList>
    </citation>
    <scope>NUCLEOTIDE SEQUENCE</scope>
</reference>
<name>A0A0F9HEE5_9ZZZZ</name>
<dbReference type="EMBL" id="LAZR01022962">
    <property type="protein sequence ID" value="KKL80090.1"/>
    <property type="molecule type" value="Genomic_DNA"/>
</dbReference>
<dbReference type="AlphaFoldDB" id="A0A0F9HEE5"/>
<evidence type="ECO:0000313" key="1">
    <source>
        <dbReference type="EMBL" id="KKL80090.1"/>
    </source>
</evidence>
<sequence>MTVSPQLEVAPSVSEVQILQRRGLIE</sequence>
<organism evidence="1">
    <name type="scientific">marine sediment metagenome</name>
    <dbReference type="NCBI Taxonomy" id="412755"/>
    <lineage>
        <taxon>unclassified sequences</taxon>
        <taxon>metagenomes</taxon>
        <taxon>ecological metagenomes</taxon>
    </lineage>
</organism>
<gene>
    <name evidence="1" type="ORF">LCGC14_2008330</name>
</gene>
<accession>A0A0F9HEE5</accession>
<protein>
    <submittedName>
        <fullName evidence="1">Uncharacterized protein</fullName>
    </submittedName>
</protein>
<feature type="non-terminal residue" evidence="1">
    <location>
        <position position="26"/>
    </location>
</feature>